<dbReference type="Pfam" id="PF25791">
    <property type="entry name" value="WHD_BREX_BrxC"/>
    <property type="match status" value="1"/>
</dbReference>
<protein>
    <submittedName>
        <fullName evidence="6">BREX system P-loop protein BrxC</fullName>
    </submittedName>
</protein>
<evidence type="ECO:0000259" key="3">
    <source>
        <dbReference type="Pfam" id="PF25791"/>
    </source>
</evidence>
<dbReference type="SUPFAM" id="SSF52540">
    <property type="entry name" value="P-loop containing nucleoside triphosphate hydrolases"/>
    <property type="match status" value="1"/>
</dbReference>
<dbReference type="InterPro" id="IPR047679">
    <property type="entry name" value="BREX_BrxC"/>
</dbReference>
<gene>
    <name evidence="6" type="primary">brxC</name>
    <name evidence="6" type="ORF">D0469_14520</name>
</gene>
<evidence type="ECO:0000259" key="2">
    <source>
        <dbReference type="Pfam" id="PF07693"/>
    </source>
</evidence>
<dbReference type="EMBL" id="QVTE01000043">
    <property type="protein sequence ID" value="RFU67468.1"/>
    <property type="molecule type" value="Genomic_DNA"/>
</dbReference>
<dbReference type="RefSeq" id="WP_117327463.1">
    <property type="nucleotide sequence ID" value="NZ_QVTE01000043.1"/>
</dbReference>
<feature type="coiled-coil region" evidence="1">
    <location>
        <begin position="1039"/>
        <end position="1066"/>
    </location>
</feature>
<proteinExistence type="predicted"/>
<dbReference type="InterPro" id="IPR058036">
    <property type="entry name" value="BREX_BrxC_4th"/>
</dbReference>
<feature type="domain" description="Probable ATP-binding protein BrxC 4th six-stranded beta-sheet" evidence="5">
    <location>
        <begin position="561"/>
        <end position="728"/>
    </location>
</feature>
<keyword evidence="7" id="KW-1185">Reference proteome</keyword>
<feature type="domain" description="KAP NTPase" evidence="2">
    <location>
        <begin position="50"/>
        <end position="309"/>
    </location>
</feature>
<evidence type="ECO:0000259" key="5">
    <source>
        <dbReference type="Pfam" id="PF25796"/>
    </source>
</evidence>
<dbReference type="InterPro" id="IPR058038">
    <property type="entry name" value="BREX_BrxC_wHTH"/>
</dbReference>
<reference evidence="6 7" key="1">
    <citation type="submission" date="2018-08" db="EMBL/GenBank/DDBJ databases">
        <title>Bacillus chawlae sp. nov., Bacillus glennii sp. nov., and Bacillus saganii sp. nov. Isolated from the Vehicle Assembly Building at Kennedy Space Center where the Viking Spacecraft were Assembled.</title>
        <authorList>
            <person name="Seuylemezian A."/>
            <person name="Vaishampayan P."/>
        </authorList>
    </citation>
    <scope>NUCLEOTIDE SEQUENCE [LARGE SCALE GENOMIC DNA]</scope>
    <source>
        <strain evidence="6 7">V47-23a</strain>
    </source>
</reference>
<dbReference type="Pfam" id="PF07693">
    <property type="entry name" value="KAP_NTPase"/>
    <property type="match status" value="1"/>
</dbReference>
<dbReference type="Pfam" id="PF25796">
    <property type="entry name" value="BREX_BrxC_4th"/>
    <property type="match status" value="1"/>
</dbReference>
<dbReference type="Proteomes" id="UP000264541">
    <property type="component" value="Unassembled WGS sequence"/>
</dbReference>
<evidence type="ECO:0000313" key="7">
    <source>
        <dbReference type="Proteomes" id="UP000264541"/>
    </source>
</evidence>
<accession>A0A372LN07</accession>
<keyword evidence="1" id="KW-0175">Coiled coil</keyword>
<sequence length="1195" mass="137491">MIIQEIFEKRIDRPINGVVQAGQIDEDTIQTELEEYVVTAEILDSLKGFYKNYEKAYSTPTKNVGVWISGFFGSGKSHFLKILSYLLDGKKVGGEMPFEYFKDKIYDTALLDAMSRIESKPSDALLFNVGSEAGASAARGTKESIIEIILRIFNEHLGYSNTLWVADFERQLASDHKYDAFCSKIEELYNEKWQDFRTKFRLRYAKIIVALCEIGYEQETADFLVKSAQKEFSISAVQLGELVAQYCKSKGSDYRLIFLIDEVGQYIGTDNNLMLDLQNAVEEIGAAAMGQAWIAVTSQEKIKDVSNMNAANTKDFSKIQGRFETRINLSSSDTDEVLKRRLLEKTETASKTLESIFEPNEQLIRNRLSFDKDRTQYRSGYRSTNEFVETYPFIPYQVDLLQAVLEKIGIHGEGSSYASRGERSLLKAFQEAAIYNGQEELGNLVTMAEFYPTIRQHLESAIVQTISRAENRAKNSEGLVENDVDVLKVLYLIKGLDHIKATPNNISTLLLESIQSEKNELVIKESLNRLEQMMFIEKHADGTYSFLSDEEQEINKEIRNVDVNAIKIQERLGDTFFEKLYPNAKYNYQKGMLFDYNKRFDNYAKTNMKYPLTMQVITGGLTPTEAALQAIEGQMVIYLNEELIAEAEEAIRISEQIRRYVNLKRNPSTTQAQHRIYDAKMESIGDYEVKGEELLRRACEEAKIFIQMQERTFRGSFEKQVSDAFDMLIQNTYKYLEYIDEPIQMKTFKEQWRKLAEEGISNDLLGETGNVKAYNEVLRYLDELIRMHQKPALKDFIDKYNQVPYGWSDYDTIGIVLALMQSGKVKLMIADEHFTPTTLPQFYDKLARSTERDKIRVIPEIEVDPKVRREFTGLYKDLFGRMDIGDSYQEFANAIKSALQKYFIEPLDEMDERRKKTLSPEFTYPEGTKISSLKIDILRSTQIREPEQLVKAFIDAEDDLYIWEKAIEQLSGFYLKSPIERFDEAVAFLNQVQNDLRYTQSKKVNVLKKQITDILTKSLPYLEIPQLPRLIEKLEQAIQEEVTEQKQGLVGQINQLEKKLDDLKDYYSNNGIVLGLINDKMQQFKALQQEILGSNSLITIQMNLSKLRSVTESIQVEAKQKEEELNLQAKVTPPNPDAPTIIVREKGTKIISSRELKSMISNTSIETQSDLDAVLVELRTQLLKELKENTLKIEL</sequence>
<dbReference type="Pfam" id="PF25792">
    <property type="entry name" value="BREX_BrxC_helical"/>
    <property type="match status" value="1"/>
</dbReference>
<dbReference type="InterPro" id="IPR058037">
    <property type="entry name" value="BREX_BrxC_helical"/>
</dbReference>
<dbReference type="InterPro" id="IPR027417">
    <property type="entry name" value="P-loop_NTPase"/>
</dbReference>
<dbReference type="InterPro" id="IPR011646">
    <property type="entry name" value="KAP_P-loop"/>
</dbReference>
<organism evidence="6 7">
    <name type="scientific">Peribacillus saganii</name>
    <dbReference type="NCBI Taxonomy" id="2303992"/>
    <lineage>
        <taxon>Bacteria</taxon>
        <taxon>Bacillati</taxon>
        <taxon>Bacillota</taxon>
        <taxon>Bacilli</taxon>
        <taxon>Bacillales</taxon>
        <taxon>Bacillaceae</taxon>
        <taxon>Peribacillus</taxon>
    </lineage>
</organism>
<comment type="caution">
    <text evidence="6">The sequence shown here is derived from an EMBL/GenBank/DDBJ whole genome shotgun (WGS) entry which is preliminary data.</text>
</comment>
<name>A0A372LN07_9BACI</name>
<feature type="domain" description="Probable ATP-binding protein BrxC alpha-helical" evidence="4">
    <location>
        <begin position="869"/>
        <end position="995"/>
    </location>
</feature>
<evidence type="ECO:0000313" key="6">
    <source>
        <dbReference type="EMBL" id="RFU67468.1"/>
    </source>
</evidence>
<feature type="domain" description="Probable ATP-binding protein BrxC winged helix-turn-helix" evidence="3">
    <location>
        <begin position="736"/>
        <end position="857"/>
    </location>
</feature>
<dbReference type="AlphaFoldDB" id="A0A372LN07"/>
<evidence type="ECO:0000259" key="4">
    <source>
        <dbReference type="Pfam" id="PF25792"/>
    </source>
</evidence>
<evidence type="ECO:0000256" key="1">
    <source>
        <dbReference type="SAM" id="Coils"/>
    </source>
</evidence>
<dbReference type="NCBIfam" id="NF033441">
    <property type="entry name" value="BREX_BrxC"/>
    <property type="match status" value="1"/>
</dbReference>
<dbReference type="OrthoDB" id="3201900at2"/>